<accession>A0ABX2F7W3</accession>
<sequence length="1137" mass="121662">MFERVRNRVNRYLDNGDVQAVLDPAAVRDASAALDAAGGDPAVDHAVGLLYLCRHDARGVPRSTRDLRQAALLLVPLADQIPPGVLEQLRRAGTTAEEWHDQGIDLFEAGYPDEAVELLEDAVAAAAPESADQVMYLKNLYVLLRAVDRDITELIDLGDRIVWITSGDLAEYLPFAAVFGADLHRCYAQTRDLAKLEQAIGTLRHASELLPDSDPNKVAATASLCSALADKFRAAEDAAALEEAVSVGRRGLTTLSERDRNYPGLLDTTADAAHKLGERTGDRSLITKAIALRRRGLTLLASDDPQRATAVNNLVASLLQGDSGLAALREAVELSAEAVRGAATAEVRVAALTNHCEALRRLCEATGDETALRQAIESGRQAHELGGSGVGLALALHRQFDRSGDLAHLERAIGLLREAVAKKQNATALHVLSTALLKRHEITGDTVSLDEAAEAGRRAVAALPEGHVDRANHLNSLGTVLLSRFDRTGVRPVLTEAIEAFRAAVSATPQGHPYRVGMLHNLSNAVNRASDVDGAIELLREALTIAEPGSAQESSCWNDLGILLRKRYDGTGDVALLDEAISLLRRAADTASPASAARPRRLSNLAFAVMRRPGREPEAAAMFQEAALSPLAPTRDRVTDAWEWGRAWAAIGDWARALAGYEQAVALLPRIASHGVARRDQEHGLGLFDGLAAEAAACALTVGDPAKAVRLLEQGRGVLIAQQLDPGADLITLRAQHPDLADAVARLRSELQPTPTEATGDWLANAGQEADRRHRVNREWNDLIARIRALPGFADFLDVPTFDALRAVAVGGPIVLINVSRYRSDALILTSDGIDVAALPAITPEIVAGRAADFHRALRVAQIPGPDEKAAQGVITGTLEWLWDALAKPVLDTMDSVRRVWWSPTGLLAFLPLHAAGRDGDSLLDKVVSSYTPTVRALRHARARAAAATTEGLLAVAMPETPGATPLPRSRREVEQLDATVRLIGPEATAERVRAEMPRHAHVHFACHGISDQDEPSAGRLLLHDHLADPLTVRSIARLNLSGARLAYLSACQTSQGAERLSDESVHITSAFLLAGYPEVIGTLWEVNDRVAGRIALDVHSGLSAGAAEALHAAVLRCRADYPGTPSLWSAHIHTGA</sequence>
<comment type="caution">
    <text evidence="2">The sequence shown here is derived from an EMBL/GenBank/DDBJ whole genome shotgun (WGS) entry which is preliminary data.</text>
</comment>
<dbReference type="Proteomes" id="UP000763557">
    <property type="component" value="Unassembled WGS sequence"/>
</dbReference>
<evidence type="ECO:0000313" key="3">
    <source>
        <dbReference type="Proteomes" id="UP000763557"/>
    </source>
</evidence>
<dbReference type="InterPro" id="IPR024983">
    <property type="entry name" value="CHAT_dom"/>
</dbReference>
<evidence type="ECO:0000313" key="2">
    <source>
        <dbReference type="EMBL" id="NRN67006.1"/>
    </source>
</evidence>
<keyword evidence="3" id="KW-1185">Reference proteome</keyword>
<dbReference type="PANTHER" id="PTHR19959:SF119">
    <property type="entry name" value="FUNGAL LIPASE-LIKE DOMAIN-CONTAINING PROTEIN"/>
    <property type="match status" value="1"/>
</dbReference>
<gene>
    <name evidence="2" type="ORF">GC106_42390</name>
</gene>
<organism evidence="2 3">
    <name type="scientific">Kibdelosporangium persicum</name>
    <dbReference type="NCBI Taxonomy" id="2698649"/>
    <lineage>
        <taxon>Bacteria</taxon>
        <taxon>Bacillati</taxon>
        <taxon>Actinomycetota</taxon>
        <taxon>Actinomycetes</taxon>
        <taxon>Pseudonocardiales</taxon>
        <taxon>Pseudonocardiaceae</taxon>
        <taxon>Kibdelosporangium</taxon>
    </lineage>
</organism>
<name>A0ABX2F7W3_9PSEU</name>
<feature type="domain" description="CHAT" evidence="1">
    <location>
        <begin position="878"/>
        <end position="1136"/>
    </location>
</feature>
<dbReference type="PANTHER" id="PTHR19959">
    <property type="entry name" value="KINESIN LIGHT CHAIN"/>
    <property type="match status" value="1"/>
</dbReference>
<dbReference type="EMBL" id="JAAATY010000012">
    <property type="protein sequence ID" value="NRN67006.1"/>
    <property type="molecule type" value="Genomic_DNA"/>
</dbReference>
<proteinExistence type="predicted"/>
<dbReference type="Gene3D" id="1.25.40.10">
    <property type="entry name" value="Tetratricopeptide repeat domain"/>
    <property type="match status" value="3"/>
</dbReference>
<dbReference type="SUPFAM" id="SSF48452">
    <property type="entry name" value="TPR-like"/>
    <property type="match status" value="1"/>
</dbReference>
<protein>
    <submittedName>
        <fullName evidence="2">CHAT domain-containing protein</fullName>
    </submittedName>
</protein>
<dbReference type="InterPro" id="IPR011990">
    <property type="entry name" value="TPR-like_helical_dom_sf"/>
</dbReference>
<evidence type="ECO:0000259" key="1">
    <source>
        <dbReference type="Pfam" id="PF12770"/>
    </source>
</evidence>
<reference evidence="2 3" key="1">
    <citation type="submission" date="2020-01" db="EMBL/GenBank/DDBJ databases">
        <title>Kibdelosporangium persica a novel Actinomycetes from a hot desert in Iran.</title>
        <authorList>
            <person name="Safaei N."/>
            <person name="Zaburannyi N."/>
            <person name="Mueller R."/>
            <person name="Wink J."/>
        </authorList>
    </citation>
    <scope>NUCLEOTIDE SEQUENCE [LARGE SCALE GENOMIC DNA]</scope>
    <source>
        <strain evidence="2 3">4NS15</strain>
    </source>
</reference>
<dbReference type="Pfam" id="PF12770">
    <property type="entry name" value="CHAT"/>
    <property type="match status" value="1"/>
</dbReference>